<feature type="region of interest" description="Disordered" evidence="1">
    <location>
        <begin position="1"/>
        <end position="84"/>
    </location>
</feature>
<proteinExistence type="predicted"/>
<dbReference type="AlphaFoldDB" id="Q2ILQ0"/>
<dbReference type="HOGENOM" id="CLU_1965970_0_0_7"/>
<accession>Q2ILQ0</accession>
<dbReference type="Proteomes" id="UP000001935">
    <property type="component" value="Chromosome"/>
</dbReference>
<protein>
    <submittedName>
        <fullName evidence="2">Uncharacterized protein</fullName>
    </submittedName>
</protein>
<evidence type="ECO:0000313" key="3">
    <source>
        <dbReference type="Proteomes" id="UP000001935"/>
    </source>
</evidence>
<name>Q2ILQ0_ANADE</name>
<gene>
    <name evidence="2" type="ordered locus">Adeh_2808</name>
</gene>
<feature type="region of interest" description="Disordered" evidence="1">
    <location>
        <begin position="100"/>
        <end position="127"/>
    </location>
</feature>
<evidence type="ECO:0000313" key="2">
    <source>
        <dbReference type="EMBL" id="ABC82578.1"/>
    </source>
</evidence>
<dbReference type="EMBL" id="CP000251">
    <property type="protein sequence ID" value="ABC82578.1"/>
    <property type="molecule type" value="Genomic_DNA"/>
</dbReference>
<evidence type="ECO:0000256" key="1">
    <source>
        <dbReference type="SAM" id="MobiDB-lite"/>
    </source>
</evidence>
<feature type="compositionally biased region" description="Low complexity" evidence="1">
    <location>
        <begin position="1"/>
        <end position="23"/>
    </location>
</feature>
<sequence>MIKRIILPIGPPAGGADPPVGAGQRDEGRGLPRARGAARRMTPEPLVPGPAPVLEVDRQDGASGWGFALPPRSRRGYDEPSTQFGRTGVRVDIHLPATAPAAAKGVIQKRPTVARNSSPGTPDKSVG</sequence>
<dbReference type="KEGG" id="ade:Adeh_2808"/>
<organism evidence="2 3">
    <name type="scientific">Anaeromyxobacter dehalogenans (strain 2CP-C)</name>
    <dbReference type="NCBI Taxonomy" id="290397"/>
    <lineage>
        <taxon>Bacteria</taxon>
        <taxon>Pseudomonadati</taxon>
        <taxon>Myxococcota</taxon>
        <taxon>Myxococcia</taxon>
        <taxon>Myxococcales</taxon>
        <taxon>Cystobacterineae</taxon>
        <taxon>Anaeromyxobacteraceae</taxon>
        <taxon>Anaeromyxobacter</taxon>
    </lineage>
</organism>
<reference evidence="2 3" key="1">
    <citation type="submission" date="2006-01" db="EMBL/GenBank/DDBJ databases">
        <title>Complete sequence of Anaeromyxobacter dehalogenans 2CP-C.</title>
        <authorList>
            <consortium name="US DOE Joint Genome Institute"/>
            <person name="Copeland A."/>
            <person name="Lucas S."/>
            <person name="Lapidus A."/>
            <person name="Barry K."/>
            <person name="Detter J.C."/>
            <person name="Glavina T."/>
            <person name="Hammon N."/>
            <person name="Israni S."/>
            <person name="Pitluck S."/>
            <person name="Brettin T."/>
            <person name="Bruce D."/>
            <person name="Han C."/>
            <person name="Tapia R."/>
            <person name="Gilna P."/>
            <person name="Kiss H."/>
            <person name="Schmutz J."/>
            <person name="Larimer F."/>
            <person name="Land M."/>
            <person name="Kyrpides N."/>
            <person name="Anderson I."/>
            <person name="Sanford R.A."/>
            <person name="Ritalahti K.M."/>
            <person name="Thomas H.S."/>
            <person name="Kirby J.R."/>
            <person name="Zhulin I.B."/>
            <person name="Loeffler F.E."/>
            <person name="Richardson P."/>
        </authorList>
    </citation>
    <scope>NUCLEOTIDE SEQUENCE [LARGE SCALE GENOMIC DNA]</scope>
    <source>
        <strain evidence="2 3">2CP-C</strain>
    </source>
</reference>